<keyword evidence="4" id="KW-0472">Membrane</keyword>
<evidence type="ECO:0000313" key="6">
    <source>
        <dbReference type="Proteomes" id="UP000000539"/>
    </source>
</evidence>
<proteinExistence type="predicted"/>
<organism evidence="5 6">
    <name type="scientific">Gallus gallus</name>
    <name type="common">Chicken</name>
    <dbReference type="NCBI Taxonomy" id="9031"/>
    <lineage>
        <taxon>Eukaryota</taxon>
        <taxon>Metazoa</taxon>
        <taxon>Chordata</taxon>
        <taxon>Craniata</taxon>
        <taxon>Vertebrata</taxon>
        <taxon>Euteleostomi</taxon>
        <taxon>Archelosauria</taxon>
        <taxon>Archosauria</taxon>
        <taxon>Dinosauria</taxon>
        <taxon>Saurischia</taxon>
        <taxon>Theropoda</taxon>
        <taxon>Coelurosauria</taxon>
        <taxon>Aves</taxon>
        <taxon>Neognathae</taxon>
        <taxon>Galloanserae</taxon>
        <taxon>Galliformes</taxon>
        <taxon>Phasianidae</taxon>
        <taxon>Phasianinae</taxon>
        <taxon>Gallus</taxon>
    </lineage>
</organism>
<protein>
    <submittedName>
        <fullName evidence="5">Uncharacterized protein</fullName>
    </submittedName>
</protein>
<dbReference type="Gene3D" id="1.20.58.60">
    <property type="match status" value="1"/>
</dbReference>
<evidence type="ECO:0000256" key="2">
    <source>
        <dbReference type="ARBA" id="ARBA00022553"/>
    </source>
</evidence>
<comment type="subcellular location">
    <subcellularLocation>
        <location evidence="1">Endomembrane system</location>
    </subcellularLocation>
</comment>
<dbReference type="PANTHER" id="PTHR14514">
    <property type="entry name" value="PKA ANCHORING PROTEIN"/>
    <property type="match status" value="1"/>
</dbReference>
<dbReference type="AlphaFoldDB" id="A0A8V0XPZ1"/>
<evidence type="ECO:0000256" key="1">
    <source>
        <dbReference type="ARBA" id="ARBA00004308"/>
    </source>
</evidence>
<dbReference type="GeneTree" id="ENSGT00940000154481"/>
<dbReference type="Ensembl" id="ENSGALT00010012358.1">
    <property type="protein sequence ID" value="ENSGALP00010006922.1"/>
    <property type="gene ID" value="ENSGALG00010005224.1"/>
</dbReference>
<keyword evidence="3" id="KW-0677">Repeat</keyword>
<keyword evidence="6" id="KW-1185">Reference proteome</keyword>
<sequence length="168" mass="19650">MWWGTMSKVLHKSSCLESLISQWNEYLERKSQLEQWLEKLDHKVEQPLEPQIGLKEKFAQLDFFQAIVSEIEDHSGDLQQLVEKTAELYEKTEDDSFGAAAQEELKTQFNDITTVAKEKMKKVEDIVKDHLLYLDAVHEFTDWLHSAKEELHRWSDATGDTSVIQKKL</sequence>
<dbReference type="PANTHER" id="PTHR14514:SF3">
    <property type="entry name" value="NESPRIN-1"/>
    <property type="match status" value="1"/>
</dbReference>
<name>A0A8V0XPZ1_CHICK</name>
<dbReference type="Proteomes" id="UP000000539">
    <property type="component" value="Chromosome 3"/>
</dbReference>
<evidence type="ECO:0000256" key="4">
    <source>
        <dbReference type="ARBA" id="ARBA00023136"/>
    </source>
</evidence>
<keyword evidence="2" id="KW-0597">Phosphoprotein</keyword>
<evidence type="ECO:0000313" key="5">
    <source>
        <dbReference type="Ensembl" id="ENSGALP00010006922.1"/>
    </source>
</evidence>
<evidence type="ECO:0000256" key="3">
    <source>
        <dbReference type="ARBA" id="ARBA00022737"/>
    </source>
</evidence>
<reference evidence="5" key="2">
    <citation type="submission" date="2025-08" db="UniProtKB">
        <authorList>
            <consortium name="Ensembl"/>
        </authorList>
    </citation>
    <scope>IDENTIFICATION</scope>
    <source>
        <strain evidence="5">broiler</strain>
    </source>
</reference>
<accession>A0A8V0XPZ1</accession>
<reference evidence="5" key="1">
    <citation type="submission" date="2020-11" db="EMBL/GenBank/DDBJ databases">
        <title>Gallus gallus (Chicken) genome, bGalGal1, GRCg7b, maternal haplotype autosomes + Z &amp; W.</title>
        <authorList>
            <person name="Warren W."/>
            <person name="Formenti G."/>
            <person name="Fedrigo O."/>
            <person name="Haase B."/>
            <person name="Mountcastle J."/>
            <person name="Balacco J."/>
            <person name="Tracey A."/>
            <person name="Schneider V."/>
            <person name="Okimoto R."/>
            <person name="Cheng H."/>
            <person name="Hawken R."/>
            <person name="Howe K."/>
            <person name="Jarvis E.D."/>
        </authorList>
    </citation>
    <scope>NUCLEOTIDE SEQUENCE [LARGE SCALE GENOMIC DNA]</scope>
    <source>
        <strain evidence="5">Broiler</strain>
    </source>
</reference>
<dbReference type="SUPFAM" id="SSF46966">
    <property type="entry name" value="Spectrin repeat"/>
    <property type="match status" value="2"/>
</dbReference>
<reference evidence="5" key="3">
    <citation type="submission" date="2025-09" db="UniProtKB">
        <authorList>
            <consortium name="Ensembl"/>
        </authorList>
    </citation>
    <scope>IDENTIFICATION</scope>
    <source>
        <strain evidence="5">broiler</strain>
    </source>
</reference>